<dbReference type="Proteomes" id="UP000265431">
    <property type="component" value="Unassembled WGS sequence"/>
</dbReference>
<keyword evidence="2" id="KW-1185">Reference proteome</keyword>
<evidence type="ECO:0000313" key="1">
    <source>
        <dbReference type="EMBL" id="RIJ20653.1"/>
    </source>
</evidence>
<dbReference type="OrthoDB" id="9970820at2"/>
<comment type="caution">
    <text evidence="1">The sequence shown here is derived from an EMBL/GenBank/DDBJ whole genome shotgun (WGS) entry which is preliminary data.</text>
</comment>
<sequence length="139" mass="14968">MTAKSKRDQLLDLADTVADAILNMSDEEVLAELESEGVRPEDAGKAFDSLADSARMKAGQKDLAKVRAEMKAQQRISAQRSSLSAEEARALVERAAKELPELTQAARNAKSGAMPDSEVIDYANDLLELGYELAGDNDA</sequence>
<dbReference type="RefSeq" id="WP_119380969.1">
    <property type="nucleotide sequence ID" value="NZ_QWGB01000014.1"/>
</dbReference>
<dbReference type="AlphaFoldDB" id="A0A399QP19"/>
<organism evidence="1 2">
    <name type="scientific">Henriciella barbarensis</name>
    <dbReference type="NCBI Taxonomy" id="86342"/>
    <lineage>
        <taxon>Bacteria</taxon>
        <taxon>Pseudomonadati</taxon>
        <taxon>Pseudomonadota</taxon>
        <taxon>Alphaproteobacteria</taxon>
        <taxon>Hyphomonadales</taxon>
        <taxon>Hyphomonadaceae</taxon>
        <taxon>Henriciella</taxon>
    </lineage>
</organism>
<evidence type="ECO:0000313" key="2">
    <source>
        <dbReference type="Proteomes" id="UP000265431"/>
    </source>
</evidence>
<name>A0A399QP19_9PROT</name>
<dbReference type="EMBL" id="QWGB01000014">
    <property type="protein sequence ID" value="RIJ20653.1"/>
    <property type="molecule type" value="Genomic_DNA"/>
</dbReference>
<reference evidence="1 2" key="1">
    <citation type="submission" date="2018-08" db="EMBL/GenBank/DDBJ databases">
        <title>Henriciella mobilis sp. nov., isolated from seawater.</title>
        <authorList>
            <person name="Cheng H."/>
            <person name="Wu Y.-H."/>
            <person name="Xu X.-W."/>
            <person name="Guo L.-L."/>
        </authorList>
    </citation>
    <scope>NUCLEOTIDE SEQUENCE [LARGE SCALE GENOMIC DNA]</scope>
    <source>
        <strain evidence="1 2">CCUG66934</strain>
    </source>
</reference>
<protein>
    <submittedName>
        <fullName evidence="1">Uncharacterized protein</fullName>
    </submittedName>
</protein>
<proteinExistence type="predicted"/>
<gene>
    <name evidence="1" type="ORF">D1224_16260</name>
</gene>
<accession>A0A399QP19</accession>